<dbReference type="InterPro" id="IPR003593">
    <property type="entry name" value="AAA+_ATPase"/>
</dbReference>
<dbReference type="SMART" id="SM00382">
    <property type="entry name" value="AAA"/>
    <property type="match status" value="1"/>
</dbReference>
<dbReference type="EMBL" id="VSFG01000008">
    <property type="protein sequence ID" value="TYB42327.1"/>
    <property type="molecule type" value="Genomic_DNA"/>
</dbReference>
<evidence type="ECO:0000256" key="3">
    <source>
        <dbReference type="ARBA" id="ARBA00022840"/>
    </source>
</evidence>
<dbReference type="CDD" id="cd03219">
    <property type="entry name" value="ABC_Mj1267_LivG_branched"/>
    <property type="match status" value="1"/>
</dbReference>
<dbReference type="STRING" id="1220554.GCA_001552135_01907"/>
<dbReference type="PROSITE" id="PS50893">
    <property type="entry name" value="ABC_TRANSPORTER_2"/>
    <property type="match status" value="1"/>
</dbReference>
<dbReference type="GO" id="GO:1903805">
    <property type="term" value="P:L-valine import across plasma membrane"/>
    <property type="evidence" value="ECO:0007669"/>
    <property type="project" value="TreeGrafter"/>
</dbReference>
<evidence type="ECO:0000259" key="4">
    <source>
        <dbReference type="PROSITE" id="PS50893"/>
    </source>
</evidence>
<dbReference type="PANTHER" id="PTHR45772">
    <property type="entry name" value="CONSERVED COMPONENT OF ABC TRANSPORTER FOR NATURAL AMINO ACIDS-RELATED"/>
    <property type="match status" value="1"/>
</dbReference>
<dbReference type="GO" id="GO:0016887">
    <property type="term" value="F:ATP hydrolysis activity"/>
    <property type="evidence" value="ECO:0007669"/>
    <property type="project" value="InterPro"/>
</dbReference>
<dbReference type="GO" id="GO:0005886">
    <property type="term" value="C:plasma membrane"/>
    <property type="evidence" value="ECO:0007669"/>
    <property type="project" value="TreeGrafter"/>
</dbReference>
<dbReference type="InterPro" id="IPR051120">
    <property type="entry name" value="ABC_AA/LPS_Transport"/>
</dbReference>
<dbReference type="InterPro" id="IPR003439">
    <property type="entry name" value="ABC_transporter-like_ATP-bd"/>
</dbReference>
<evidence type="ECO:0000313" key="6">
    <source>
        <dbReference type="Proteomes" id="UP000323380"/>
    </source>
</evidence>
<dbReference type="Proteomes" id="UP000323380">
    <property type="component" value="Unassembled WGS sequence"/>
</dbReference>
<evidence type="ECO:0000256" key="1">
    <source>
        <dbReference type="ARBA" id="ARBA00022448"/>
    </source>
</evidence>
<feature type="domain" description="ABC transporter" evidence="4">
    <location>
        <begin position="11"/>
        <end position="257"/>
    </location>
</feature>
<accession>A0A5D0ND59</accession>
<dbReference type="Gene3D" id="3.40.50.300">
    <property type="entry name" value="P-loop containing nucleotide triphosphate hydrolases"/>
    <property type="match status" value="1"/>
</dbReference>
<gene>
    <name evidence="5" type="ORF">FXF69_31415</name>
</gene>
<comment type="caution">
    <text evidence="5">The sequence shown here is derived from an EMBL/GenBank/DDBJ whole genome shotgun (WGS) entry which is preliminary data.</text>
</comment>
<dbReference type="GO" id="GO:0005304">
    <property type="term" value="F:L-valine transmembrane transporter activity"/>
    <property type="evidence" value="ECO:0007669"/>
    <property type="project" value="TreeGrafter"/>
</dbReference>
<sequence length="259" mass="27909">MSAVRAEAPLLKCDGITVRFGGVTAVDDVSLEVRPGEVVGLVGPNGSGKSTLLNVVSGLVGASGSVRVDGAEIPLSKPGRITRHGVFRTYQTPQVDPGLTCLENVMVASRDRGRRTTASAWLRRRSMWARDRERWSEGAEALRRVGLLDRAHQPAAGLAYGERRHLEIARALMARPRLLLMDEPAAGLSSVETERLVELLESVAGLGGSLLLVEHKIAFLERLCGRIVVLQTGRRIAAGTPAEVWSHPEVISAYLGEAR</sequence>
<dbReference type="GO" id="GO:0005524">
    <property type="term" value="F:ATP binding"/>
    <property type="evidence" value="ECO:0007669"/>
    <property type="project" value="UniProtKB-KW"/>
</dbReference>
<dbReference type="AlphaFoldDB" id="A0A5D0ND59"/>
<keyword evidence="1" id="KW-0813">Transport</keyword>
<organism evidence="5 6">
    <name type="scientific">Actinomadura chibensis</name>
    <dbReference type="NCBI Taxonomy" id="392828"/>
    <lineage>
        <taxon>Bacteria</taxon>
        <taxon>Bacillati</taxon>
        <taxon>Actinomycetota</taxon>
        <taxon>Actinomycetes</taxon>
        <taxon>Streptosporangiales</taxon>
        <taxon>Thermomonosporaceae</taxon>
        <taxon>Actinomadura</taxon>
    </lineage>
</organism>
<name>A0A5D0ND59_9ACTN</name>
<keyword evidence="6" id="KW-1185">Reference proteome</keyword>
<keyword evidence="2" id="KW-0547">Nucleotide-binding</keyword>
<dbReference type="InterPro" id="IPR027417">
    <property type="entry name" value="P-loop_NTPase"/>
</dbReference>
<dbReference type="Pfam" id="PF12399">
    <property type="entry name" value="BCA_ABC_TP_C"/>
    <property type="match status" value="1"/>
</dbReference>
<evidence type="ECO:0000256" key="2">
    <source>
        <dbReference type="ARBA" id="ARBA00022741"/>
    </source>
</evidence>
<protein>
    <submittedName>
        <fullName evidence="5">ABC transporter ATP-binding protein</fullName>
    </submittedName>
</protein>
<dbReference type="GO" id="GO:0015192">
    <property type="term" value="F:L-phenylalanine transmembrane transporter activity"/>
    <property type="evidence" value="ECO:0007669"/>
    <property type="project" value="TreeGrafter"/>
</dbReference>
<reference evidence="5 6" key="1">
    <citation type="submission" date="2019-08" db="EMBL/GenBank/DDBJ databases">
        <title>Actinomadura sp. nov. CYP1-5 isolated from mountain soil.</title>
        <authorList>
            <person name="Songsumanus A."/>
            <person name="Kuncharoen N."/>
            <person name="Kudo T."/>
            <person name="Yuki M."/>
            <person name="Igarashi Y."/>
            <person name="Tanasupawat S."/>
        </authorList>
    </citation>
    <scope>NUCLEOTIDE SEQUENCE [LARGE SCALE GENOMIC DNA]</scope>
    <source>
        <strain evidence="5 6">JCM 14158</strain>
    </source>
</reference>
<keyword evidence="3 5" id="KW-0067">ATP-binding</keyword>
<dbReference type="GO" id="GO:1903806">
    <property type="term" value="P:L-isoleucine import across plasma membrane"/>
    <property type="evidence" value="ECO:0007669"/>
    <property type="project" value="TreeGrafter"/>
</dbReference>
<dbReference type="InterPro" id="IPR032823">
    <property type="entry name" value="BCA_ABC_TP_C"/>
</dbReference>
<proteinExistence type="predicted"/>
<dbReference type="RefSeq" id="WP_067888027.1">
    <property type="nucleotide sequence ID" value="NZ_VSFG01000008.1"/>
</dbReference>
<dbReference type="SUPFAM" id="SSF52540">
    <property type="entry name" value="P-loop containing nucleoside triphosphate hydrolases"/>
    <property type="match status" value="1"/>
</dbReference>
<dbReference type="Pfam" id="PF00005">
    <property type="entry name" value="ABC_tran"/>
    <property type="match status" value="1"/>
</dbReference>
<dbReference type="GO" id="GO:0042941">
    <property type="term" value="P:D-alanine transmembrane transport"/>
    <property type="evidence" value="ECO:0007669"/>
    <property type="project" value="TreeGrafter"/>
</dbReference>
<dbReference type="GO" id="GO:0015808">
    <property type="term" value="P:L-alanine transport"/>
    <property type="evidence" value="ECO:0007669"/>
    <property type="project" value="TreeGrafter"/>
</dbReference>
<dbReference type="PANTHER" id="PTHR45772:SF7">
    <property type="entry name" value="AMINO ACID ABC TRANSPORTER ATP-BINDING PROTEIN"/>
    <property type="match status" value="1"/>
</dbReference>
<dbReference type="GO" id="GO:0015188">
    <property type="term" value="F:L-isoleucine transmembrane transporter activity"/>
    <property type="evidence" value="ECO:0007669"/>
    <property type="project" value="TreeGrafter"/>
</dbReference>
<evidence type="ECO:0000313" key="5">
    <source>
        <dbReference type="EMBL" id="TYB42327.1"/>
    </source>
</evidence>